<dbReference type="InterPro" id="IPR050832">
    <property type="entry name" value="Bact_Acetyltransf"/>
</dbReference>
<reference evidence="4 5" key="2">
    <citation type="journal article" date="2016" name="Genome Announc.">
        <title>Draft Genome Sequence of a Versatile Hydrocarbon-Degrading Bacterium, Rhodococcus pyridinivorans Strain KG-16, Collected from Oil Fields in India.</title>
        <authorList>
            <person name="Aggarwal R.K."/>
            <person name="Dawar C."/>
            <person name="Phanindranath R."/>
            <person name="Mutnuri L."/>
            <person name="Dayal A.M."/>
        </authorList>
    </citation>
    <scope>NUCLEOTIDE SEQUENCE [LARGE SCALE GENOMIC DNA]</scope>
    <source>
        <strain evidence="4 5">KG-16</strain>
    </source>
</reference>
<evidence type="ECO:0000313" key="4">
    <source>
        <dbReference type="EMBL" id="KSZ59316.1"/>
    </source>
</evidence>
<keyword evidence="1" id="KW-0808">Transferase</keyword>
<evidence type="ECO:0000259" key="3">
    <source>
        <dbReference type="PROSITE" id="PS51186"/>
    </source>
</evidence>
<dbReference type="Proteomes" id="UP000053060">
    <property type="component" value="Unassembled WGS sequence"/>
</dbReference>
<protein>
    <recommendedName>
        <fullName evidence="3">N-acetyltransferase domain-containing protein</fullName>
    </recommendedName>
</protein>
<dbReference type="PATRIC" id="fig|1441730.3.peg.1723"/>
<dbReference type="PROSITE" id="PS51186">
    <property type="entry name" value="GNAT"/>
    <property type="match status" value="1"/>
</dbReference>
<dbReference type="CDD" id="cd04301">
    <property type="entry name" value="NAT_SF"/>
    <property type="match status" value="1"/>
</dbReference>
<evidence type="ECO:0000256" key="1">
    <source>
        <dbReference type="ARBA" id="ARBA00022679"/>
    </source>
</evidence>
<dbReference type="Pfam" id="PF00583">
    <property type="entry name" value="Acetyltransf_1"/>
    <property type="match status" value="1"/>
</dbReference>
<organism evidence="4 5">
    <name type="scientific">Rhodococcus pyridinivorans KG-16</name>
    <dbReference type="NCBI Taxonomy" id="1441730"/>
    <lineage>
        <taxon>Bacteria</taxon>
        <taxon>Bacillati</taxon>
        <taxon>Actinomycetota</taxon>
        <taxon>Actinomycetes</taxon>
        <taxon>Mycobacteriales</taxon>
        <taxon>Nocardiaceae</taxon>
        <taxon>Rhodococcus</taxon>
    </lineage>
</organism>
<name>A0A0V9UMU4_9NOCA</name>
<dbReference type="InterPro" id="IPR000182">
    <property type="entry name" value="GNAT_dom"/>
</dbReference>
<evidence type="ECO:0000256" key="2">
    <source>
        <dbReference type="ARBA" id="ARBA00023315"/>
    </source>
</evidence>
<sequence length="180" mass="20041">MNEQHTVQVERLAPHESDVVAVTELLNAVYAVAEDGMWVPGTTRTDTDEITRYAREGSIRIARSHGRVVGCIRVTPVDATTAEFGMLASDPKVRGTGVGRLLIDTVETEFAERGFETMQLEVIRPRDTSHGSKVFLDRLYTRLGYVPEDPAPLDTRHPELVPALAVPCETVVYRKPLRRS</sequence>
<dbReference type="EMBL" id="AZXY01000003">
    <property type="protein sequence ID" value="KSZ59316.1"/>
    <property type="molecule type" value="Genomic_DNA"/>
</dbReference>
<dbReference type="InterPro" id="IPR016181">
    <property type="entry name" value="Acyl_CoA_acyltransferase"/>
</dbReference>
<dbReference type="GO" id="GO:0016747">
    <property type="term" value="F:acyltransferase activity, transferring groups other than amino-acyl groups"/>
    <property type="evidence" value="ECO:0007669"/>
    <property type="project" value="InterPro"/>
</dbReference>
<reference evidence="5" key="1">
    <citation type="submission" date="2015-01" db="EMBL/GenBank/DDBJ databases">
        <title>Draft genome sequence of Rhodococcus pyridinivorans strain KG-16, a hydrocarbon-degrading bacterium.</title>
        <authorList>
            <person name="Aggarwal R.K."/>
            <person name="Dawar C."/>
        </authorList>
    </citation>
    <scope>NUCLEOTIDE SEQUENCE [LARGE SCALE GENOMIC DNA]</scope>
    <source>
        <strain evidence="5">KG-16</strain>
    </source>
</reference>
<dbReference type="PANTHER" id="PTHR43877">
    <property type="entry name" value="AMINOALKYLPHOSPHONATE N-ACETYLTRANSFERASE-RELATED-RELATED"/>
    <property type="match status" value="1"/>
</dbReference>
<dbReference type="Gene3D" id="3.40.630.30">
    <property type="match status" value="1"/>
</dbReference>
<proteinExistence type="predicted"/>
<evidence type="ECO:0000313" key="5">
    <source>
        <dbReference type="Proteomes" id="UP000053060"/>
    </source>
</evidence>
<dbReference type="SUPFAM" id="SSF55729">
    <property type="entry name" value="Acyl-CoA N-acyltransferases (Nat)"/>
    <property type="match status" value="1"/>
</dbReference>
<accession>A0A0V9UMU4</accession>
<comment type="caution">
    <text evidence="4">The sequence shown here is derived from an EMBL/GenBank/DDBJ whole genome shotgun (WGS) entry which is preliminary data.</text>
</comment>
<dbReference type="AlphaFoldDB" id="A0A0V9UMU4"/>
<dbReference type="RefSeq" id="WP_081314430.1">
    <property type="nucleotide sequence ID" value="NZ_AZXY01000003.1"/>
</dbReference>
<feature type="domain" description="N-acetyltransferase" evidence="3">
    <location>
        <begin position="7"/>
        <end position="178"/>
    </location>
</feature>
<dbReference type="PANTHER" id="PTHR43877:SF2">
    <property type="entry name" value="AMINOALKYLPHOSPHONATE N-ACETYLTRANSFERASE-RELATED"/>
    <property type="match status" value="1"/>
</dbReference>
<keyword evidence="2" id="KW-0012">Acyltransferase</keyword>
<gene>
    <name evidence="4" type="ORF">Z045_08250</name>
</gene>